<dbReference type="Proteomes" id="UP001159363">
    <property type="component" value="Chromosome 5"/>
</dbReference>
<feature type="domain" description="PiggyBac transposable element-derived protein" evidence="2">
    <location>
        <begin position="100"/>
        <end position="270"/>
    </location>
</feature>
<reference evidence="3 4" key="1">
    <citation type="submission" date="2023-02" db="EMBL/GenBank/DDBJ databases">
        <title>LHISI_Scaffold_Assembly.</title>
        <authorList>
            <person name="Stuart O.P."/>
            <person name="Cleave R."/>
            <person name="Magrath M.J.L."/>
            <person name="Mikheyev A.S."/>
        </authorList>
    </citation>
    <scope>NUCLEOTIDE SEQUENCE [LARGE SCALE GENOMIC DNA]</scope>
    <source>
        <strain evidence="3">Daus_M_001</strain>
        <tissue evidence="3">Leg muscle</tissue>
    </source>
</reference>
<evidence type="ECO:0000313" key="4">
    <source>
        <dbReference type="Proteomes" id="UP001159363"/>
    </source>
</evidence>
<feature type="region of interest" description="Disordered" evidence="1">
    <location>
        <begin position="698"/>
        <end position="718"/>
    </location>
</feature>
<dbReference type="EMBL" id="JARBHB010000006">
    <property type="protein sequence ID" value="KAJ8881862.1"/>
    <property type="molecule type" value="Genomic_DNA"/>
</dbReference>
<organism evidence="3 4">
    <name type="scientific">Dryococelus australis</name>
    <dbReference type="NCBI Taxonomy" id="614101"/>
    <lineage>
        <taxon>Eukaryota</taxon>
        <taxon>Metazoa</taxon>
        <taxon>Ecdysozoa</taxon>
        <taxon>Arthropoda</taxon>
        <taxon>Hexapoda</taxon>
        <taxon>Insecta</taxon>
        <taxon>Pterygota</taxon>
        <taxon>Neoptera</taxon>
        <taxon>Polyneoptera</taxon>
        <taxon>Phasmatodea</taxon>
        <taxon>Verophasmatodea</taxon>
        <taxon>Anareolatae</taxon>
        <taxon>Phasmatidae</taxon>
        <taxon>Eurycanthinae</taxon>
        <taxon>Dryococelus</taxon>
    </lineage>
</organism>
<evidence type="ECO:0000256" key="1">
    <source>
        <dbReference type="SAM" id="MobiDB-lite"/>
    </source>
</evidence>
<keyword evidence="4" id="KW-1185">Reference proteome</keyword>
<dbReference type="PANTHER" id="PTHR46599:SF3">
    <property type="entry name" value="PIGGYBAC TRANSPOSABLE ELEMENT-DERIVED PROTEIN 4"/>
    <property type="match status" value="1"/>
</dbReference>
<gene>
    <name evidence="3" type="ORF">PR048_018348</name>
</gene>
<dbReference type="InterPro" id="IPR029526">
    <property type="entry name" value="PGBD"/>
</dbReference>
<dbReference type="Pfam" id="PF13843">
    <property type="entry name" value="DDE_Tnp_1_7"/>
    <property type="match status" value="1"/>
</dbReference>
<comment type="caution">
    <text evidence="3">The sequence shown here is derived from an EMBL/GenBank/DDBJ whole genome shotgun (WGS) entry which is preliminary data.</text>
</comment>
<proteinExistence type="predicted"/>
<feature type="region of interest" description="Disordered" evidence="1">
    <location>
        <begin position="870"/>
        <end position="899"/>
    </location>
</feature>
<protein>
    <recommendedName>
        <fullName evidence="2">PiggyBac transposable element-derived protein domain-containing protein</fullName>
    </recommendedName>
</protein>
<evidence type="ECO:0000313" key="3">
    <source>
        <dbReference type="EMBL" id="KAJ8881862.1"/>
    </source>
</evidence>
<accession>A0ABQ9HC15</accession>
<dbReference type="PANTHER" id="PTHR46599">
    <property type="entry name" value="PIGGYBAC TRANSPOSABLE ELEMENT-DERIVED PROTEIN 4"/>
    <property type="match status" value="1"/>
</dbReference>
<evidence type="ECO:0000259" key="2">
    <source>
        <dbReference type="Pfam" id="PF13843"/>
    </source>
</evidence>
<feature type="region of interest" description="Disordered" evidence="1">
    <location>
        <begin position="601"/>
        <end position="627"/>
    </location>
</feature>
<feature type="compositionally biased region" description="Polar residues" evidence="1">
    <location>
        <begin position="870"/>
        <end position="884"/>
    </location>
</feature>
<name>A0ABQ9HC15_9NEOP</name>
<sequence>MSCGTKRRNSGSAKGCELKYETDVESLFDSGCESDYVPNSDELQDDLLTAQTRYYHSIFGKTMSTARFELILRFLCFYDSDTDPTKSKLHKIDQILPYLLAKGRLSSRQYIKNKRHRYGIKLYELCTHDGFILNIHTNTGKNTVVTPGKGHAFAMVTRLMEEFLGQGHSLFLDNYYNSSNVCGALQINRKGNPVDVTGAKKGNITVLKWRDRRNVLMISSTNGPQMTDVVTRRGTVERKPVVVVAYNTNLGGLDRSDQMISYYSTPRKNATGNAKARVLLTKFVAAGVDAPRSVRGRPDAPHLFHIAATVVSHNAPHQRAQLFGVGSPRPFTRRLAPTACRSLAWLHRITTDVGAAVAEWLDCSPPTKVNRFQSPVGGFFLGAMTFLPPLHSSGAPFSARLALIGSQNIAVRSRPNFPTQQLRLNSPCRNHRQERQHNNAHPATNISWHSTFGMEAFAVYMLCRLVTTPEIDRIRLGRASQKQSSDTYKTPLIRVKRCQERKINIEVSECVNVDVFTRNKRPCHQHRHAPLFYVMSLPDVISLLWKATWLPRGHVESQRHVLPTTSSGPVSSSLTICHFGIISFHYPRAAILAIQASTPRAVGEGANRGKERQTPPSSRSKTSENDIHLHWEDKEPTYVKLQKRVSVRGIATLLRRTEDWSSGRTSEFEHTESCSVQSLTVRRWTTMSLGCSGRRRARGCDSGTCRQPRTAPTGGNRKKRVRGRLVLAPVRRGGMSLPGRRAVTATFLRSHWSLITGPRGNNARGVEGLTGRALYTAASLQQWPILGDGDACLTCDVIAARGHLLRLAGDYEVPQTPLPFVRGAIALCSFSFFRGSHRAIMDFHFPPPPKRVRERELRVNIVIHSPSRAPSSLLSQQRGLSVTSREGERVLSRRIGTRP</sequence>